<name>A0A5J4ZKA9_9ASTE</name>
<dbReference type="AlphaFoldDB" id="A0A5J4ZKA9"/>
<organism evidence="1 2">
    <name type="scientific">Nyssa sinensis</name>
    <dbReference type="NCBI Taxonomy" id="561372"/>
    <lineage>
        <taxon>Eukaryota</taxon>
        <taxon>Viridiplantae</taxon>
        <taxon>Streptophyta</taxon>
        <taxon>Embryophyta</taxon>
        <taxon>Tracheophyta</taxon>
        <taxon>Spermatophyta</taxon>
        <taxon>Magnoliopsida</taxon>
        <taxon>eudicotyledons</taxon>
        <taxon>Gunneridae</taxon>
        <taxon>Pentapetalae</taxon>
        <taxon>asterids</taxon>
        <taxon>Cornales</taxon>
        <taxon>Nyssaceae</taxon>
        <taxon>Nyssa</taxon>
    </lineage>
</organism>
<gene>
    <name evidence="1" type="ORF">F0562_015480</name>
</gene>
<keyword evidence="2" id="KW-1185">Reference proteome</keyword>
<proteinExistence type="predicted"/>
<dbReference type="EMBL" id="CM018050">
    <property type="protein sequence ID" value="KAA8518006.1"/>
    <property type="molecule type" value="Genomic_DNA"/>
</dbReference>
<dbReference type="Proteomes" id="UP000325577">
    <property type="component" value="Linkage Group LG7"/>
</dbReference>
<evidence type="ECO:0000313" key="1">
    <source>
        <dbReference type="EMBL" id="KAA8518006.1"/>
    </source>
</evidence>
<accession>A0A5J4ZKA9</accession>
<protein>
    <submittedName>
        <fullName evidence="1">Uncharacterized protein</fullName>
    </submittedName>
</protein>
<evidence type="ECO:0000313" key="2">
    <source>
        <dbReference type="Proteomes" id="UP000325577"/>
    </source>
</evidence>
<reference evidence="1 2" key="1">
    <citation type="submission" date="2019-09" db="EMBL/GenBank/DDBJ databases">
        <title>A chromosome-level genome assembly of the Chinese tupelo Nyssa sinensis.</title>
        <authorList>
            <person name="Yang X."/>
            <person name="Kang M."/>
            <person name="Yang Y."/>
            <person name="Xiong H."/>
            <person name="Wang M."/>
            <person name="Zhang Z."/>
            <person name="Wang Z."/>
            <person name="Wu H."/>
            <person name="Ma T."/>
            <person name="Liu J."/>
            <person name="Xi Z."/>
        </authorList>
    </citation>
    <scope>NUCLEOTIDE SEQUENCE [LARGE SCALE GENOMIC DNA]</scope>
    <source>
        <strain evidence="1">J267</strain>
        <tissue evidence="1">Leaf</tissue>
    </source>
</reference>
<sequence>MVEITGCPKLLSLPEGIDRVPIVKINGRDLHKHGLIALQLNQAPMMTGVRQELQCKTIKMNKRFDGSMVKEKDPVQQNQNE</sequence>